<dbReference type="SUPFAM" id="SSF48508">
    <property type="entry name" value="Nuclear receptor ligand-binding domain"/>
    <property type="match status" value="1"/>
</dbReference>
<evidence type="ECO:0008006" key="6">
    <source>
        <dbReference type="Google" id="ProtNLM"/>
    </source>
</evidence>
<keyword evidence="3" id="KW-0675">Receptor</keyword>
<dbReference type="Proteomes" id="UP000252519">
    <property type="component" value="Unassembled WGS sequence"/>
</dbReference>
<keyword evidence="1" id="KW-0805">Transcription regulation</keyword>
<keyword evidence="5" id="KW-1185">Reference proteome</keyword>
<dbReference type="STRING" id="29170.A0A368FCD5"/>
<organism evidence="4 5">
    <name type="scientific">Ancylostoma caninum</name>
    <name type="common">Dog hookworm</name>
    <dbReference type="NCBI Taxonomy" id="29170"/>
    <lineage>
        <taxon>Eukaryota</taxon>
        <taxon>Metazoa</taxon>
        <taxon>Ecdysozoa</taxon>
        <taxon>Nematoda</taxon>
        <taxon>Chromadorea</taxon>
        <taxon>Rhabditida</taxon>
        <taxon>Rhabditina</taxon>
        <taxon>Rhabditomorpha</taxon>
        <taxon>Strongyloidea</taxon>
        <taxon>Ancylostomatidae</taxon>
        <taxon>Ancylostomatinae</taxon>
        <taxon>Ancylostoma</taxon>
    </lineage>
</organism>
<gene>
    <name evidence="4" type="ORF">ANCCAN_24413</name>
</gene>
<reference evidence="4 5" key="1">
    <citation type="submission" date="2014-10" db="EMBL/GenBank/DDBJ databases">
        <title>Draft genome of the hookworm Ancylostoma caninum.</title>
        <authorList>
            <person name="Mitreva M."/>
        </authorList>
    </citation>
    <scope>NUCLEOTIDE SEQUENCE [LARGE SCALE GENOMIC DNA]</scope>
    <source>
        <strain evidence="4 5">Baltimore</strain>
    </source>
</reference>
<keyword evidence="2" id="KW-0804">Transcription</keyword>
<dbReference type="AlphaFoldDB" id="A0A368FCD5"/>
<dbReference type="InterPro" id="IPR035500">
    <property type="entry name" value="NHR-like_dom_sf"/>
</dbReference>
<dbReference type="Gene3D" id="1.10.565.10">
    <property type="entry name" value="Retinoid X Receptor"/>
    <property type="match status" value="1"/>
</dbReference>
<dbReference type="EMBL" id="JOJR01001766">
    <property type="protein sequence ID" value="RCN29824.1"/>
    <property type="molecule type" value="Genomic_DNA"/>
</dbReference>
<name>A0A368FCD5_ANCCA</name>
<dbReference type="OrthoDB" id="5771769at2759"/>
<proteinExistence type="predicted"/>
<evidence type="ECO:0000256" key="3">
    <source>
        <dbReference type="ARBA" id="ARBA00023170"/>
    </source>
</evidence>
<comment type="caution">
    <text evidence="4">The sequence shown here is derived from an EMBL/GenBank/DDBJ whole genome shotgun (WGS) entry which is preliminary data.</text>
</comment>
<sequence length="86" mass="9797">MIILAKDIAHVTQTDLLMMLEWVQTLPCFPPLAVEDKVTLLKSDDELSVQRFAVHHLVPEHGFFTASTIYGRCVVDLERDVHAPKR</sequence>
<evidence type="ECO:0000256" key="1">
    <source>
        <dbReference type="ARBA" id="ARBA00023015"/>
    </source>
</evidence>
<evidence type="ECO:0000313" key="4">
    <source>
        <dbReference type="EMBL" id="RCN29824.1"/>
    </source>
</evidence>
<protein>
    <recommendedName>
        <fullName evidence="6">NR LBD domain-containing protein</fullName>
    </recommendedName>
</protein>
<evidence type="ECO:0000313" key="5">
    <source>
        <dbReference type="Proteomes" id="UP000252519"/>
    </source>
</evidence>
<accession>A0A368FCD5</accession>
<evidence type="ECO:0000256" key="2">
    <source>
        <dbReference type="ARBA" id="ARBA00023163"/>
    </source>
</evidence>